<dbReference type="EMBL" id="GEDG01027286">
    <property type="protein sequence ID" value="JAP13945.1"/>
    <property type="molecule type" value="Transcribed_RNA"/>
</dbReference>
<proteinExistence type="predicted"/>
<dbReference type="AlphaFoldDB" id="A0A0V0H1S1"/>
<evidence type="ECO:0000313" key="1">
    <source>
        <dbReference type="EMBL" id="JAP13945.1"/>
    </source>
</evidence>
<sequence>MFFVKWYTIGMKLNLNPNNRDAFCQKLKKLLFVHHKNKIKIKSFAISVPPPPTPFSYSFHSKVEGERRKVNGKRPGLFHLLYMKVKGQGKLILRGGIQLRKWREKHISFIFLPIVPNN</sequence>
<reference evidence="1" key="1">
    <citation type="submission" date="2015-12" db="EMBL/GenBank/DDBJ databases">
        <title>Gene expression during late stages of embryo sac development: a critical building block for successful pollen-pistil interactions.</title>
        <authorList>
            <person name="Liu Y."/>
            <person name="Joly V."/>
            <person name="Sabar M."/>
            <person name="Matton D.P."/>
        </authorList>
    </citation>
    <scope>NUCLEOTIDE SEQUENCE</scope>
</reference>
<organism evidence="1">
    <name type="scientific">Solanum chacoense</name>
    <name type="common">Chaco potato</name>
    <dbReference type="NCBI Taxonomy" id="4108"/>
    <lineage>
        <taxon>Eukaryota</taxon>
        <taxon>Viridiplantae</taxon>
        <taxon>Streptophyta</taxon>
        <taxon>Embryophyta</taxon>
        <taxon>Tracheophyta</taxon>
        <taxon>Spermatophyta</taxon>
        <taxon>Magnoliopsida</taxon>
        <taxon>eudicotyledons</taxon>
        <taxon>Gunneridae</taxon>
        <taxon>Pentapetalae</taxon>
        <taxon>asterids</taxon>
        <taxon>lamiids</taxon>
        <taxon>Solanales</taxon>
        <taxon>Solanaceae</taxon>
        <taxon>Solanoideae</taxon>
        <taxon>Solaneae</taxon>
        <taxon>Solanum</taxon>
    </lineage>
</organism>
<accession>A0A0V0H1S1</accession>
<protein>
    <submittedName>
        <fullName evidence="1">Putative ovule protein</fullName>
    </submittedName>
</protein>
<name>A0A0V0H1S1_SOLCH</name>